<organism evidence="2 3">
    <name type="scientific">Meganyctiphanes norvegica</name>
    <name type="common">Northern krill</name>
    <name type="synonym">Thysanopoda norvegica</name>
    <dbReference type="NCBI Taxonomy" id="48144"/>
    <lineage>
        <taxon>Eukaryota</taxon>
        <taxon>Metazoa</taxon>
        <taxon>Ecdysozoa</taxon>
        <taxon>Arthropoda</taxon>
        <taxon>Crustacea</taxon>
        <taxon>Multicrustacea</taxon>
        <taxon>Malacostraca</taxon>
        <taxon>Eumalacostraca</taxon>
        <taxon>Eucarida</taxon>
        <taxon>Euphausiacea</taxon>
        <taxon>Euphausiidae</taxon>
        <taxon>Meganyctiphanes</taxon>
    </lineage>
</organism>
<gene>
    <name evidence="2" type="ORF">MNOR_LOCUS4526</name>
</gene>
<comment type="caution">
    <text evidence="2">The sequence shown here is derived from an EMBL/GenBank/DDBJ whole genome shotgun (WGS) entry which is preliminary data.</text>
</comment>
<evidence type="ECO:0000313" key="2">
    <source>
        <dbReference type="EMBL" id="CAL4065068.1"/>
    </source>
</evidence>
<evidence type="ECO:0000256" key="1">
    <source>
        <dbReference type="SAM" id="Phobius"/>
    </source>
</evidence>
<keyword evidence="1" id="KW-0472">Membrane</keyword>
<keyword evidence="1" id="KW-1133">Transmembrane helix</keyword>
<sequence>MHNQHNFNFIFCRPWAHCVLYFSNVPRWLVPHMHVCHRSDPLSKLLISWLFWLFFVVVFVLYLTKIRDHIFLTVLSHFLLRNLEYSLKNVPSHPICSVQAEICQLFVA</sequence>
<evidence type="ECO:0000313" key="3">
    <source>
        <dbReference type="Proteomes" id="UP001497623"/>
    </source>
</evidence>
<dbReference type="EMBL" id="CAXKWB010001662">
    <property type="protein sequence ID" value="CAL4065068.1"/>
    <property type="molecule type" value="Genomic_DNA"/>
</dbReference>
<reference evidence="2 3" key="1">
    <citation type="submission" date="2024-05" db="EMBL/GenBank/DDBJ databases">
        <authorList>
            <person name="Wallberg A."/>
        </authorList>
    </citation>
    <scope>NUCLEOTIDE SEQUENCE [LARGE SCALE GENOMIC DNA]</scope>
</reference>
<dbReference type="AlphaFoldDB" id="A0AAV2PWK2"/>
<keyword evidence="3" id="KW-1185">Reference proteome</keyword>
<name>A0AAV2PWK2_MEGNR</name>
<accession>A0AAV2PWK2</accession>
<protein>
    <submittedName>
        <fullName evidence="2">Uncharacterized protein</fullName>
    </submittedName>
</protein>
<keyword evidence="1" id="KW-0812">Transmembrane</keyword>
<proteinExistence type="predicted"/>
<feature type="transmembrane region" description="Helical" evidence="1">
    <location>
        <begin position="46"/>
        <end position="64"/>
    </location>
</feature>
<dbReference type="Proteomes" id="UP001497623">
    <property type="component" value="Unassembled WGS sequence"/>
</dbReference>